<dbReference type="Pfam" id="PF13419">
    <property type="entry name" value="HAD_2"/>
    <property type="match status" value="1"/>
</dbReference>
<evidence type="ECO:0000313" key="12">
    <source>
        <dbReference type="Proteomes" id="UP000439113"/>
    </source>
</evidence>
<dbReference type="InterPro" id="IPR050155">
    <property type="entry name" value="HAD-like_hydrolase_sf"/>
</dbReference>
<comment type="caution">
    <text evidence="11">The sequence shown here is derived from an EMBL/GenBank/DDBJ whole genome shotgun (WGS) entry which is preliminary data.</text>
</comment>
<dbReference type="SUPFAM" id="SSF56784">
    <property type="entry name" value="HAD-like"/>
    <property type="match status" value="1"/>
</dbReference>
<dbReference type="GO" id="GO:0005829">
    <property type="term" value="C:cytosol"/>
    <property type="evidence" value="ECO:0007669"/>
    <property type="project" value="TreeGrafter"/>
</dbReference>
<dbReference type="PANTHER" id="PTHR43434">
    <property type="entry name" value="PHOSPHOGLYCOLATE PHOSPHATASE"/>
    <property type="match status" value="1"/>
</dbReference>
<evidence type="ECO:0000313" key="11">
    <source>
        <dbReference type="EMBL" id="MTV29485.1"/>
    </source>
</evidence>
<comment type="function">
    <text evidence="10">Specifically catalyzes the dephosphorylation of 2-phosphoglycolate. Is involved in the dissimilation of the intracellular 2-phosphoglycolate formed during the DNA repair of 3'-phosphoglycolate ends, a major class of DNA lesions induced by oxidative stress.</text>
</comment>
<dbReference type="EC" id="3.1.3.18" evidence="5 10"/>
<gene>
    <name evidence="11" type="ORF">GJ654_00605</name>
</gene>
<dbReference type="EMBL" id="WNKS01000001">
    <property type="protein sequence ID" value="MTV29485.1"/>
    <property type="molecule type" value="Genomic_DNA"/>
</dbReference>
<evidence type="ECO:0000256" key="7">
    <source>
        <dbReference type="ARBA" id="ARBA00022801"/>
    </source>
</evidence>
<dbReference type="FunFam" id="3.40.50.1000:FF:000022">
    <property type="entry name" value="Phosphoglycolate phosphatase"/>
    <property type="match status" value="1"/>
</dbReference>
<dbReference type="GO" id="GO:0046295">
    <property type="term" value="P:glycolate biosynthetic process"/>
    <property type="evidence" value="ECO:0007669"/>
    <property type="project" value="UniProtKB-UniRule"/>
</dbReference>
<dbReference type="GO" id="GO:0046872">
    <property type="term" value="F:metal ion binding"/>
    <property type="evidence" value="ECO:0007669"/>
    <property type="project" value="UniProtKB-KW"/>
</dbReference>
<dbReference type="Gene3D" id="3.40.50.1000">
    <property type="entry name" value="HAD superfamily/HAD-like"/>
    <property type="match status" value="1"/>
</dbReference>
<comment type="pathway">
    <text evidence="3 10">Organic acid metabolism; glycolate biosynthesis; glycolate from 2-phosphoglycolate: step 1/1.</text>
</comment>
<evidence type="ECO:0000256" key="3">
    <source>
        <dbReference type="ARBA" id="ARBA00004818"/>
    </source>
</evidence>
<comment type="catalytic activity">
    <reaction evidence="1 10">
        <text>2-phosphoglycolate + H2O = glycolate + phosphate</text>
        <dbReference type="Rhea" id="RHEA:14369"/>
        <dbReference type="ChEBI" id="CHEBI:15377"/>
        <dbReference type="ChEBI" id="CHEBI:29805"/>
        <dbReference type="ChEBI" id="CHEBI:43474"/>
        <dbReference type="ChEBI" id="CHEBI:58033"/>
        <dbReference type="EC" id="3.1.3.18"/>
    </reaction>
</comment>
<keyword evidence="8 10" id="KW-0460">Magnesium</keyword>
<evidence type="ECO:0000256" key="10">
    <source>
        <dbReference type="HAMAP-Rule" id="MF_00495"/>
    </source>
</evidence>
<feature type="binding site" evidence="10">
    <location>
        <position position="24"/>
    </location>
    <ligand>
        <name>Mg(2+)</name>
        <dbReference type="ChEBI" id="CHEBI:18420"/>
    </ligand>
</feature>
<dbReference type="GO" id="GO:0008967">
    <property type="term" value="F:phosphoglycolate phosphatase activity"/>
    <property type="evidence" value="ECO:0007669"/>
    <property type="project" value="UniProtKB-UniRule"/>
</dbReference>
<dbReference type="PRINTS" id="PR00413">
    <property type="entry name" value="HADHALOGNASE"/>
</dbReference>
<name>A0A6N8DJ35_RHOAC</name>
<protein>
    <recommendedName>
        <fullName evidence="5 10">Phosphoglycolate phosphatase</fullName>
        <shortName evidence="10">PGP</shortName>
        <shortName evidence="10">PGPase</shortName>
        <ecNumber evidence="5 10">3.1.3.18</ecNumber>
    </recommendedName>
</protein>
<proteinExistence type="inferred from homology"/>
<dbReference type="AlphaFoldDB" id="A0A6N8DJ35"/>
<feature type="active site" description="Nucleophile" evidence="10">
    <location>
        <position position="22"/>
    </location>
</feature>
<dbReference type="GO" id="GO:0006281">
    <property type="term" value="P:DNA repair"/>
    <property type="evidence" value="ECO:0007669"/>
    <property type="project" value="TreeGrafter"/>
</dbReference>
<dbReference type="UniPathway" id="UPA00865">
    <property type="reaction ID" value="UER00834"/>
</dbReference>
<dbReference type="GO" id="GO:0005975">
    <property type="term" value="P:carbohydrate metabolic process"/>
    <property type="evidence" value="ECO:0007669"/>
    <property type="project" value="InterPro"/>
</dbReference>
<reference evidence="11 12" key="1">
    <citation type="submission" date="2019-11" db="EMBL/GenBank/DDBJ databases">
        <title>Whole-genome sequence of a Rhodoblastus acidophilus DSM 142.</title>
        <authorList>
            <person name="Kyndt J.A."/>
            <person name="Meyer T.E."/>
        </authorList>
    </citation>
    <scope>NUCLEOTIDE SEQUENCE [LARGE SCALE GENOMIC DNA]</scope>
    <source>
        <strain evidence="11 12">DSM 142</strain>
    </source>
</reference>
<evidence type="ECO:0000256" key="8">
    <source>
        <dbReference type="ARBA" id="ARBA00022842"/>
    </source>
</evidence>
<comment type="cofactor">
    <cofactor evidence="2 10">
        <name>Mg(2+)</name>
        <dbReference type="ChEBI" id="CHEBI:18420"/>
    </cofactor>
</comment>
<dbReference type="NCBIfam" id="TIGR01509">
    <property type="entry name" value="HAD-SF-IA-v3"/>
    <property type="match status" value="1"/>
</dbReference>
<evidence type="ECO:0000256" key="1">
    <source>
        <dbReference type="ARBA" id="ARBA00000830"/>
    </source>
</evidence>
<evidence type="ECO:0000256" key="9">
    <source>
        <dbReference type="ARBA" id="ARBA00023277"/>
    </source>
</evidence>
<dbReference type="InterPro" id="IPR006439">
    <property type="entry name" value="HAD-SF_hydro_IA"/>
</dbReference>
<dbReference type="InterPro" id="IPR037512">
    <property type="entry name" value="PGPase_prok"/>
</dbReference>
<dbReference type="InterPro" id="IPR023214">
    <property type="entry name" value="HAD_sf"/>
</dbReference>
<sequence length="235" mass="25421">MRRQIGRRKLADQAGKILYVFDLDGTLADTALDLMGTLDYIMIKQGFGPTPIDDARALLGAGARALIQRALRQQGVTIAPEREEEMFRAFLDHYESRIADESTLYPGVEAALDELERTGGVFAVCTNKIERPAKLLLEKLGVIDRFAFVCGQDTFGVAKPDPTPLLRTIEASGGTPAKTIMVGDSKTDIATARAAGVPVIAVDFGYTDRPVQEFSPDRVISHFNDLPGAAALLIG</sequence>
<evidence type="ECO:0000256" key="6">
    <source>
        <dbReference type="ARBA" id="ARBA00022723"/>
    </source>
</evidence>
<dbReference type="InterPro" id="IPR023198">
    <property type="entry name" value="PGP-like_dom2"/>
</dbReference>
<evidence type="ECO:0000256" key="4">
    <source>
        <dbReference type="ARBA" id="ARBA00006171"/>
    </source>
</evidence>
<dbReference type="InterPro" id="IPR036412">
    <property type="entry name" value="HAD-like_sf"/>
</dbReference>
<evidence type="ECO:0000256" key="2">
    <source>
        <dbReference type="ARBA" id="ARBA00001946"/>
    </source>
</evidence>
<dbReference type="SFLD" id="SFLDG01129">
    <property type="entry name" value="C1.5:_HAD__Beta-PGM__Phosphata"/>
    <property type="match status" value="1"/>
</dbReference>
<dbReference type="SFLD" id="SFLDS00003">
    <property type="entry name" value="Haloacid_Dehalogenase"/>
    <property type="match status" value="1"/>
</dbReference>
<dbReference type="OrthoDB" id="9793014at2"/>
<dbReference type="Proteomes" id="UP000439113">
    <property type="component" value="Unassembled WGS sequence"/>
</dbReference>
<accession>A0A6N8DJ35</accession>
<evidence type="ECO:0000256" key="5">
    <source>
        <dbReference type="ARBA" id="ARBA00013078"/>
    </source>
</evidence>
<dbReference type="PANTHER" id="PTHR43434:SF1">
    <property type="entry name" value="PHOSPHOGLYCOLATE PHOSPHATASE"/>
    <property type="match status" value="1"/>
</dbReference>
<keyword evidence="7 10" id="KW-0378">Hydrolase</keyword>
<organism evidence="11 12">
    <name type="scientific">Rhodoblastus acidophilus</name>
    <name type="common">Rhodopseudomonas acidophila</name>
    <dbReference type="NCBI Taxonomy" id="1074"/>
    <lineage>
        <taxon>Bacteria</taxon>
        <taxon>Pseudomonadati</taxon>
        <taxon>Pseudomonadota</taxon>
        <taxon>Alphaproteobacteria</taxon>
        <taxon>Hyphomicrobiales</taxon>
        <taxon>Rhodoblastaceae</taxon>
        <taxon>Rhodoblastus</taxon>
    </lineage>
</organism>
<feature type="binding site" evidence="10">
    <location>
        <position position="22"/>
    </location>
    <ligand>
        <name>Mg(2+)</name>
        <dbReference type="ChEBI" id="CHEBI:18420"/>
    </ligand>
</feature>
<keyword evidence="6 10" id="KW-0479">Metal-binding</keyword>
<keyword evidence="9 10" id="KW-0119">Carbohydrate metabolism</keyword>
<dbReference type="InterPro" id="IPR041492">
    <property type="entry name" value="HAD_2"/>
</dbReference>
<dbReference type="NCBIfam" id="TIGR01549">
    <property type="entry name" value="HAD-SF-IA-v1"/>
    <property type="match status" value="1"/>
</dbReference>
<feature type="binding site" evidence="10">
    <location>
        <position position="184"/>
    </location>
    <ligand>
        <name>Mg(2+)</name>
        <dbReference type="ChEBI" id="CHEBI:18420"/>
    </ligand>
</feature>
<dbReference type="Gene3D" id="1.10.150.240">
    <property type="entry name" value="Putative phosphatase, domain 2"/>
    <property type="match status" value="1"/>
</dbReference>
<dbReference type="HAMAP" id="MF_00495">
    <property type="entry name" value="GPH_hydrolase_bact"/>
    <property type="match status" value="1"/>
</dbReference>
<comment type="similarity">
    <text evidence="4 10">Belongs to the HAD-like hydrolase superfamily. CbbY/CbbZ/Gph/YieH family.</text>
</comment>